<evidence type="ECO:0000313" key="9">
    <source>
        <dbReference type="Proteomes" id="UP000811899"/>
    </source>
</evidence>
<evidence type="ECO:0000256" key="2">
    <source>
        <dbReference type="ARBA" id="ARBA00022723"/>
    </source>
</evidence>
<dbReference type="AlphaFoldDB" id="A0AAW4L9B6"/>
<dbReference type="SUPFAM" id="SSF50022">
    <property type="entry name" value="ISP domain"/>
    <property type="match status" value="1"/>
</dbReference>
<comment type="caution">
    <text evidence="8">The sequence shown here is derived from an EMBL/GenBank/DDBJ whole genome shotgun (WGS) entry which is preliminary data.</text>
</comment>
<evidence type="ECO:0000259" key="7">
    <source>
        <dbReference type="PROSITE" id="PS51296"/>
    </source>
</evidence>
<dbReference type="PRINTS" id="PR00162">
    <property type="entry name" value="RIESKE"/>
</dbReference>
<dbReference type="EMBL" id="JAHCVJ010000003">
    <property type="protein sequence ID" value="MBT0664432.1"/>
    <property type="molecule type" value="Genomic_DNA"/>
</dbReference>
<dbReference type="Proteomes" id="UP000811899">
    <property type="component" value="Unassembled WGS sequence"/>
</dbReference>
<evidence type="ECO:0000256" key="6">
    <source>
        <dbReference type="ARBA" id="ARBA00034078"/>
    </source>
</evidence>
<dbReference type="GO" id="GO:0046872">
    <property type="term" value="F:metal ion binding"/>
    <property type="evidence" value="ECO:0007669"/>
    <property type="project" value="UniProtKB-KW"/>
</dbReference>
<comment type="cofactor">
    <cofactor evidence="6">
        <name>[2Fe-2S] cluster</name>
        <dbReference type="ChEBI" id="CHEBI:190135"/>
    </cofactor>
</comment>
<evidence type="ECO:0000256" key="5">
    <source>
        <dbReference type="ARBA" id="ARBA00023157"/>
    </source>
</evidence>
<dbReference type="InterPro" id="IPR017941">
    <property type="entry name" value="Rieske_2Fe-2S"/>
</dbReference>
<dbReference type="GO" id="GO:0051537">
    <property type="term" value="F:2 iron, 2 sulfur cluster binding"/>
    <property type="evidence" value="ECO:0007669"/>
    <property type="project" value="UniProtKB-KW"/>
</dbReference>
<dbReference type="CDD" id="cd03467">
    <property type="entry name" value="Rieske"/>
    <property type="match status" value="1"/>
</dbReference>
<reference evidence="8 9" key="1">
    <citation type="submission" date="2021-05" db="EMBL/GenBank/DDBJ databases">
        <title>The draft genome of Geobacter pelophilus DSM 12255.</title>
        <authorList>
            <person name="Xu Z."/>
            <person name="Masuda Y."/>
            <person name="Itoh H."/>
            <person name="Senoo K."/>
        </authorList>
    </citation>
    <scope>NUCLEOTIDE SEQUENCE [LARGE SCALE GENOMIC DNA]</scope>
    <source>
        <strain evidence="8 9">DSM 12255</strain>
    </source>
</reference>
<dbReference type="GO" id="GO:0016020">
    <property type="term" value="C:membrane"/>
    <property type="evidence" value="ECO:0007669"/>
    <property type="project" value="InterPro"/>
</dbReference>
<accession>A0AAW4L9B6</accession>
<evidence type="ECO:0000256" key="3">
    <source>
        <dbReference type="ARBA" id="ARBA00023004"/>
    </source>
</evidence>
<keyword evidence="5" id="KW-1015">Disulfide bond</keyword>
<gene>
    <name evidence="8" type="ORF">KI809_08975</name>
</gene>
<keyword evidence="3" id="KW-0408">Iron</keyword>
<evidence type="ECO:0000256" key="1">
    <source>
        <dbReference type="ARBA" id="ARBA00022714"/>
    </source>
</evidence>
<dbReference type="RefSeq" id="WP_214171209.1">
    <property type="nucleotide sequence ID" value="NZ_JAHCVJ010000003.1"/>
</dbReference>
<proteinExistence type="predicted"/>
<evidence type="ECO:0000313" key="8">
    <source>
        <dbReference type="EMBL" id="MBT0664432.1"/>
    </source>
</evidence>
<name>A0AAW4L9B6_9BACT</name>
<dbReference type="InterPro" id="IPR036922">
    <property type="entry name" value="Rieske_2Fe-2S_sf"/>
</dbReference>
<organism evidence="8 9">
    <name type="scientific">Geoanaerobacter pelophilus</name>
    <dbReference type="NCBI Taxonomy" id="60036"/>
    <lineage>
        <taxon>Bacteria</taxon>
        <taxon>Pseudomonadati</taxon>
        <taxon>Thermodesulfobacteriota</taxon>
        <taxon>Desulfuromonadia</taxon>
        <taxon>Geobacterales</taxon>
        <taxon>Geobacteraceae</taxon>
        <taxon>Geoanaerobacter</taxon>
    </lineage>
</organism>
<protein>
    <submittedName>
        <fullName evidence="8">Ubiquinol-cytochrome c reductase iron-sulfur subunit</fullName>
    </submittedName>
</protein>
<dbReference type="InterPro" id="IPR014349">
    <property type="entry name" value="Rieske_Fe-S_prot"/>
</dbReference>
<evidence type="ECO:0000256" key="4">
    <source>
        <dbReference type="ARBA" id="ARBA00023014"/>
    </source>
</evidence>
<keyword evidence="1" id="KW-0001">2Fe-2S</keyword>
<dbReference type="InterPro" id="IPR005805">
    <property type="entry name" value="Rieske_Fe-S_prot_C"/>
</dbReference>
<dbReference type="PANTHER" id="PTHR10134">
    <property type="entry name" value="CYTOCHROME B-C1 COMPLEX SUBUNIT RIESKE, MITOCHONDRIAL"/>
    <property type="match status" value="1"/>
</dbReference>
<dbReference type="Pfam" id="PF00355">
    <property type="entry name" value="Rieske"/>
    <property type="match status" value="1"/>
</dbReference>
<feature type="domain" description="Rieske" evidence="7">
    <location>
        <begin position="39"/>
        <end position="128"/>
    </location>
</feature>
<keyword evidence="9" id="KW-1185">Reference proteome</keyword>
<sequence length="130" mass="14369">MAALFQSRRRFIFALIAWGAALAGLWRFLQPRPVAKRELVSTPLNSIPTEGALVFREERVAIARGRDGIYAFSLVCTHLGCTVSVTAEGIFCPCHGSRFDHEGKVVRGPATRPLERLNAEVRGDRLFVSS</sequence>
<dbReference type="Gene3D" id="2.102.10.10">
    <property type="entry name" value="Rieske [2Fe-2S] iron-sulphur domain"/>
    <property type="match status" value="1"/>
</dbReference>
<keyword evidence="2" id="KW-0479">Metal-binding</keyword>
<keyword evidence="4" id="KW-0411">Iron-sulfur</keyword>
<dbReference type="PROSITE" id="PS51296">
    <property type="entry name" value="RIESKE"/>
    <property type="match status" value="1"/>
</dbReference>